<comment type="caution">
    <text evidence="2">The sequence shown here is derived from an EMBL/GenBank/DDBJ whole genome shotgun (WGS) entry which is preliminary data.</text>
</comment>
<dbReference type="Proteomes" id="UP000789595">
    <property type="component" value="Unassembled WGS sequence"/>
</dbReference>
<gene>
    <name evidence="2" type="ORF">PECAL_1P30980</name>
</gene>
<evidence type="ECO:0000256" key="1">
    <source>
        <dbReference type="SAM" id="MobiDB-lite"/>
    </source>
</evidence>
<feature type="region of interest" description="Disordered" evidence="1">
    <location>
        <begin position="166"/>
        <end position="234"/>
    </location>
</feature>
<feature type="compositionally biased region" description="Gly residues" evidence="1">
    <location>
        <begin position="604"/>
        <end position="649"/>
    </location>
</feature>
<feature type="compositionally biased region" description="Gly residues" evidence="1">
    <location>
        <begin position="695"/>
        <end position="704"/>
    </location>
</feature>
<organism evidence="2 3">
    <name type="scientific">Pelagomonas calceolata</name>
    <dbReference type="NCBI Taxonomy" id="35677"/>
    <lineage>
        <taxon>Eukaryota</taxon>
        <taxon>Sar</taxon>
        <taxon>Stramenopiles</taxon>
        <taxon>Ochrophyta</taxon>
        <taxon>Pelagophyceae</taxon>
        <taxon>Pelagomonadales</taxon>
        <taxon>Pelagomonadaceae</taxon>
        <taxon>Pelagomonas</taxon>
    </lineage>
</organism>
<dbReference type="EMBL" id="CAKKNE010000001">
    <property type="protein sequence ID" value="CAH0366597.1"/>
    <property type="molecule type" value="Genomic_DNA"/>
</dbReference>
<evidence type="ECO:0000313" key="2">
    <source>
        <dbReference type="EMBL" id="CAH0366597.1"/>
    </source>
</evidence>
<dbReference type="InterPro" id="IPR032675">
    <property type="entry name" value="LRR_dom_sf"/>
</dbReference>
<reference evidence="2" key="1">
    <citation type="submission" date="2021-11" db="EMBL/GenBank/DDBJ databases">
        <authorList>
            <consortium name="Genoscope - CEA"/>
            <person name="William W."/>
        </authorList>
    </citation>
    <scope>NUCLEOTIDE SEQUENCE</scope>
</reference>
<sequence>MANPTPAQLEARLKYFVPRLNASVARLEKHAAALAAATVRPLPKKRWFAALLRARDALEYHANGDLRGLVVDASRFPYARKRLVVARYYKEGKRYSGEAEDDANEAQRRLDEVDSERGERFALQLDAIEQRKTSCADALKRSTTEALEILGRDSALSLEYPREELRHGSTKLKRGDDLTGPEEFSQPPVKRGNSSTAPVKRGRLRRNVAASDSSDDEEGIDAVKRKTGHDPDQLAKGSEEMFAEHTEGEVVNDESSKEVVDLSKLEENEDWEALVKAARKQLSDDPINCGRALGRALSNLERDEEALAAFSSAFEAARDYPDDIERVHIDRGRHWLDRAIAEEDQLKQKHLANEALGDFERAATLGALHMNEGGEWPDAFARARYNAGLAFELAGNKEDAACSFETAAQGFLRLLDEERTDADLLKEMRGRALVYAGLCRMEKHANVAAVLYERAVLCLNDVAAKCPGVLLDALRGCVFARRQSGDTEGAKAASRNYAAAGGDLDDIDEESDDDSVVDLTEFEVKAESLESIDDDDLYNEMSQEEPLECLSGGFALKGPLQYDEREPEAPGDAIRRRFVHLAIPTGVSVVRGDGRPAKRRRGAGRGGGGGLGGAPAGGGTGGPGRGAGGGRGGIGGAGAKRAGGTGGPGAKRLRGDNYGFAQRRPSAAPTKGRRRRPGAAPPRKRPAAAAPRTGRGTGGTGAGRGPPVPAARAAPRTDADDEAEFEFRESPPPPPAPPPAAPSSSSDDESSSDDKPLEELRPRAAPRRAPRAASPRGVDTIDTLAAQLGLLSHQERTENGTLTLGGADARAVATAARRCTSTALALRFCRGGAALAAAAAKASRLTSLSLMGCGLALDELAPLEGRLPHLTRVDLSANLLGRRSPSAQARSAGARALEDLAFRCDAVDMAQVCVEPQSRAYPFDGGDAVAAALARGLRKRNAPPSRIMIQDNAFTAGAWREVLSALALRPPSDTLDVSRPAVLGSASEATWARDLSGAVRSASTIILDDADVLALHAGRPAARGVIEMLSVTGRTAATELATVLAGRVVSAEIERVAPHAILTELERSDVLKHLSARGCRLDARRVAALLCAPALELLDAAGNDAAGDATIDLGACLRNPRLRRVDLSGNGFDDGQRARLAAAFGCAPGRVLLLS</sequence>
<name>A0A8J2SAN2_9STRA</name>
<keyword evidence="3" id="KW-1185">Reference proteome</keyword>
<dbReference type="SUPFAM" id="SSF48452">
    <property type="entry name" value="TPR-like"/>
    <property type="match status" value="1"/>
</dbReference>
<proteinExistence type="predicted"/>
<feature type="region of interest" description="Disordered" evidence="1">
    <location>
        <begin position="590"/>
        <end position="779"/>
    </location>
</feature>
<feature type="compositionally biased region" description="Basic and acidic residues" evidence="1">
    <location>
        <begin position="752"/>
        <end position="762"/>
    </location>
</feature>
<accession>A0A8J2SAN2</accession>
<feature type="compositionally biased region" description="Pro residues" evidence="1">
    <location>
        <begin position="730"/>
        <end position="741"/>
    </location>
</feature>
<protein>
    <submittedName>
        <fullName evidence="2">Uncharacterized protein</fullName>
    </submittedName>
</protein>
<dbReference type="Gene3D" id="1.25.40.10">
    <property type="entry name" value="Tetratricopeptide repeat domain"/>
    <property type="match status" value="1"/>
</dbReference>
<feature type="compositionally biased region" description="Basic and acidic residues" evidence="1">
    <location>
        <begin position="221"/>
        <end position="234"/>
    </location>
</feature>
<feature type="compositionally biased region" description="Basic residues" evidence="1">
    <location>
        <begin position="671"/>
        <end position="686"/>
    </location>
</feature>
<feature type="compositionally biased region" description="Basic and acidic residues" evidence="1">
    <location>
        <begin position="166"/>
        <end position="177"/>
    </location>
</feature>
<dbReference type="SUPFAM" id="SSF52047">
    <property type="entry name" value="RNI-like"/>
    <property type="match status" value="1"/>
</dbReference>
<dbReference type="InterPro" id="IPR011990">
    <property type="entry name" value="TPR-like_helical_dom_sf"/>
</dbReference>
<evidence type="ECO:0000313" key="3">
    <source>
        <dbReference type="Proteomes" id="UP000789595"/>
    </source>
</evidence>
<dbReference type="Gene3D" id="3.80.10.10">
    <property type="entry name" value="Ribonuclease Inhibitor"/>
    <property type="match status" value="2"/>
</dbReference>
<dbReference type="AlphaFoldDB" id="A0A8J2SAN2"/>